<organism evidence="3 4">
    <name type="scientific">Aureococcus anophagefferens</name>
    <name type="common">Harmful bloom alga</name>
    <dbReference type="NCBI Taxonomy" id="44056"/>
    <lineage>
        <taxon>Eukaryota</taxon>
        <taxon>Sar</taxon>
        <taxon>Stramenopiles</taxon>
        <taxon>Ochrophyta</taxon>
        <taxon>Pelagophyceae</taxon>
        <taxon>Pelagomonadales</taxon>
        <taxon>Pelagomonadaceae</taxon>
        <taxon>Aureococcus</taxon>
    </lineage>
</organism>
<feature type="compositionally biased region" description="Basic residues" evidence="2">
    <location>
        <begin position="125"/>
        <end position="135"/>
    </location>
</feature>
<dbReference type="Gene3D" id="1.25.40.20">
    <property type="entry name" value="Ankyrin repeat-containing domain"/>
    <property type="match status" value="1"/>
</dbReference>
<dbReference type="Pfam" id="PF13606">
    <property type="entry name" value="Ank_3"/>
    <property type="match status" value="1"/>
</dbReference>
<dbReference type="InterPro" id="IPR036770">
    <property type="entry name" value="Ankyrin_rpt-contain_sf"/>
</dbReference>
<dbReference type="EMBL" id="JBBJCI010000204">
    <property type="protein sequence ID" value="KAK7241219.1"/>
    <property type="molecule type" value="Genomic_DNA"/>
</dbReference>
<dbReference type="InterPro" id="IPR002110">
    <property type="entry name" value="Ankyrin_rpt"/>
</dbReference>
<evidence type="ECO:0000256" key="2">
    <source>
        <dbReference type="SAM" id="MobiDB-lite"/>
    </source>
</evidence>
<feature type="region of interest" description="Disordered" evidence="2">
    <location>
        <begin position="112"/>
        <end position="147"/>
    </location>
</feature>
<feature type="compositionally biased region" description="Basic and acidic residues" evidence="2">
    <location>
        <begin position="350"/>
        <end position="365"/>
    </location>
</feature>
<protein>
    <submittedName>
        <fullName evidence="3">Spectrin binding protein</fullName>
    </submittedName>
</protein>
<evidence type="ECO:0000256" key="1">
    <source>
        <dbReference type="PROSITE-ProRule" id="PRU00023"/>
    </source>
</evidence>
<feature type="region of interest" description="Disordered" evidence="2">
    <location>
        <begin position="315"/>
        <end position="367"/>
    </location>
</feature>
<dbReference type="PROSITE" id="PS50088">
    <property type="entry name" value="ANK_REPEAT"/>
    <property type="match status" value="1"/>
</dbReference>
<proteinExistence type="predicted"/>
<dbReference type="Proteomes" id="UP001363151">
    <property type="component" value="Unassembled WGS sequence"/>
</dbReference>
<sequence length="426" mass="45673">MGDYRDIVKWLSKACGVAPSPDVDHAEEIKRDLGGAPGLGGRRRARGRLLQGRLEEPQEGLRTGAKKEDGEPLLVSLVSAVVSGDTAEIERLVRDERVPVDARIDHIVSDHDAERAPLKKEGGRQARRAARRRSRGLAVGKSSSESNGAETPLLLVAFGNAGSTMTQTIFPNWSKERKKRAARTFDAAAVVRCLVGLGADLEQRTKMDKYGMTPFHLAARGGRLDVMKALASWRRRRREGGFDGSSALGIAVMMNPASTLRRSRAGLRPDQADDYGRGLLDAAISQGFGRQDRCLADLGATGELADAVDLASTHPALAHKAPKSARRSSSASTGSRRARASLRPPAWPRRARDVAERMSRPKPDVGPETFATLLKRVDHASVGELKGLISTAGGTFVGLVEKRSSGTAAGTHRRQARHGGDAEGAD</sequence>
<comment type="caution">
    <text evidence="3">The sequence shown here is derived from an EMBL/GenBank/DDBJ whole genome shotgun (WGS) entry which is preliminary data.</text>
</comment>
<keyword evidence="1" id="KW-0040">ANK repeat</keyword>
<keyword evidence="4" id="KW-1185">Reference proteome</keyword>
<feature type="repeat" description="ANK" evidence="1">
    <location>
        <begin position="210"/>
        <end position="230"/>
    </location>
</feature>
<feature type="region of interest" description="Disordered" evidence="2">
    <location>
        <begin position="403"/>
        <end position="426"/>
    </location>
</feature>
<reference evidence="3 4" key="1">
    <citation type="submission" date="2024-03" db="EMBL/GenBank/DDBJ databases">
        <title>Aureococcus anophagefferens CCMP1851 and Kratosvirus quantuckense: Draft genome of a second virus-susceptible host strain in the model system.</title>
        <authorList>
            <person name="Chase E."/>
            <person name="Truchon A.R."/>
            <person name="Schepens W."/>
            <person name="Wilhelm S.W."/>
        </authorList>
    </citation>
    <scope>NUCLEOTIDE SEQUENCE [LARGE SCALE GENOMIC DNA]</scope>
    <source>
        <strain evidence="3 4">CCMP1851</strain>
    </source>
</reference>
<evidence type="ECO:0000313" key="4">
    <source>
        <dbReference type="Proteomes" id="UP001363151"/>
    </source>
</evidence>
<evidence type="ECO:0000313" key="3">
    <source>
        <dbReference type="EMBL" id="KAK7241219.1"/>
    </source>
</evidence>
<dbReference type="SUPFAM" id="SSF48403">
    <property type="entry name" value="Ankyrin repeat"/>
    <property type="match status" value="1"/>
</dbReference>
<gene>
    <name evidence="3" type="ORF">SO694_00051241</name>
</gene>
<name>A0ABR1FY86_AURAN</name>
<dbReference type="PROSITE" id="PS50297">
    <property type="entry name" value="ANK_REP_REGION"/>
    <property type="match status" value="1"/>
</dbReference>
<feature type="compositionally biased region" description="Basic and acidic residues" evidence="2">
    <location>
        <begin position="112"/>
        <end position="124"/>
    </location>
</feature>
<accession>A0ABR1FY86</accession>